<feature type="chain" id="PRO_5045752777" evidence="1">
    <location>
        <begin position="18"/>
        <end position="115"/>
    </location>
</feature>
<feature type="signal peptide" evidence="1">
    <location>
        <begin position="1"/>
        <end position="17"/>
    </location>
</feature>
<gene>
    <name evidence="2" type="ORF">ODALV1_LOCUS22013</name>
</gene>
<reference evidence="2 3" key="1">
    <citation type="submission" date="2024-08" db="EMBL/GenBank/DDBJ databases">
        <authorList>
            <person name="Cucini C."/>
            <person name="Frati F."/>
        </authorList>
    </citation>
    <scope>NUCLEOTIDE SEQUENCE [LARGE SCALE GENOMIC DNA]</scope>
</reference>
<organism evidence="2 3">
    <name type="scientific">Orchesella dallaii</name>
    <dbReference type="NCBI Taxonomy" id="48710"/>
    <lineage>
        <taxon>Eukaryota</taxon>
        <taxon>Metazoa</taxon>
        <taxon>Ecdysozoa</taxon>
        <taxon>Arthropoda</taxon>
        <taxon>Hexapoda</taxon>
        <taxon>Collembola</taxon>
        <taxon>Entomobryomorpha</taxon>
        <taxon>Entomobryoidea</taxon>
        <taxon>Orchesellidae</taxon>
        <taxon>Orchesellinae</taxon>
        <taxon>Orchesella</taxon>
    </lineage>
</organism>
<comment type="caution">
    <text evidence="2">The sequence shown here is derived from an EMBL/GenBank/DDBJ whole genome shotgun (WGS) entry which is preliminary data.</text>
</comment>
<sequence length="115" mass="12678">MKSAIFILLLITFNIDADSNLTQIIWGISNVTRTPEACKFSCSATPLFGVICYGLGIFIGGCVDNNYEIRCCPNLASTCECQCCLKTSEECDETQCCIPAPCHGENTCPWWNFQT</sequence>
<dbReference type="Proteomes" id="UP001642540">
    <property type="component" value="Unassembled WGS sequence"/>
</dbReference>
<evidence type="ECO:0000313" key="3">
    <source>
        <dbReference type="Proteomes" id="UP001642540"/>
    </source>
</evidence>
<evidence type="ECO:0000256" key="1">
    <source>
        <dbReference type="SAM" id="SignalP"/>
    </source>
</evidence>
<keyword evidence="1" id="KW-0732">Signal</keyword>
<proteinExistence type="predicted"/>
<evidence type="ECO:0000313" key="2">
    <source>
        <dbReference type="EMBL" id="CAL8127924.1"/>
    </source>
</evidence>
<accession>A0ABP1RGU5</accession>
<name>A0ABP1RGU5_9HEXA</name>
<protein>
    <submittedName>
        <fullName evidence="2">Uncharacterized protein</fullName>
    </submittedName>
</protein>
<keyword evidence="3" id="KW-1185">Reference proteome</keyword>
<dbReference type="EMBL" id="CAXLJM020000072">
    <property type="protein sequence ID" value="CAL8127924.1"/>
    <property type="molecule type" value="Genomic_DNA"/>
</dbReference>